<dbReference type="Proteomes" id="UP001057498">
    <property type="component" value="Chromosome"/>
</dbReference>
<evidence type="ECO:0000256" key="3">
    <source>
        <dbReference type="ARBA" id="ARBA00022448"/>
    </source>
</evidence>
<feature type="transmembrane region" description="Helical" evidence="8">
    <location>
        <begin position="115"/>
        <end position="135"/>
    </location>
</feature>
<dbReference type="Pfam" id="PF01925">
    <property type="entry name" value="TauE"/>
    <property type="match status" value="1"/>
</dbReference>
<feature type="transmembrane region" description="Helical" evidence="8">
    <location>
        <begin position="43"/>
        <end position="60"/>
    </location>
</feature>
<keyword evidence="4 8" id="KW-1003">Cell membrane</keyword>
<comment type="subcellular location">
    <subcellularLocation>
        <location evidence="1 8">Cell membrane</location>
        <topology evidence="1 8">Multi-pass membrane protein</topology>
    </subcellularLocation>
</comment>
<evidence type="ECO:0000256" key="1">
    <source>
        <dbReference type="ARBA" id="ARBA00004651"/>
    </source>
</evidence>
<feature type="signal peptide" evidence="9">
    <location>
        <begin position="1"/>
        <end position="27"/>
    </location>
</feature>
<evidence type="ECO:0000256" key="8">
    <source>
        <dbReference type="RuleBase" id="RU363041"/>
    </source>
</evidence>
<keyword evidence="5 8" id="KW-0812">Transmembrane</keyword>
<organism evidence="10 11">
    <name type="scientific">Sphaerotilus microaerophilus</name>
    <dbReference type="NCBI Taxonomy" id="2914710"/>
    <lineage>
        <taxon>Bacteria</taxon>
        <taxon>Pseudomonadati</taxon>
        <taxon>Pseudomonadota</taxon>
        <taxon>Betaproteobacteria</taxon>
        <taxon>Burkholderiales</taxon>
        <taxon>Sphaerotilaceae</taxon>
        <taxon>Sphaerotilus</taxon>
    </lineage>
</organism>
<comment type="similarity">
    <text evidence="2 8">Belongs to the 4-toluene sulfonate uptake permease (TSUP) (TC 2.A.102) family.</text>
</comment>
<evidence type="ECO:0000256" key="4">
    <source>
        <dbReference type="ARBA" id="ARBA00022475"/>
    </source>
</evidence>
<proteinExistence type="inferred from homology"/>
<feature type="transmembrane region" description="Helical" evidence="8">
    <location>
        <begin position="141"/>
        <end position="160"/>
    </location>
</feature>
<evidence type="ECO:0000256" key="7">
    <source>
        <dbReference type="ARBA" id="ARBA00023136"/>
    </source>
</evidence>
<evidence type="ECO:0000256" key="6">
    <source>
        <dbReference type="ARBA" id="ARBA00022989"/>
    </source>
</evidence>
<feature type="transmembrane region" description="Helical" evidence="8">
    <location>
        <begin position="65"/>
        <end position="83"/>
    </location>
</feature>
<keyword evidence="9" id="KW-0732">Signal</keyword>
<accession>A0ABN6PUS6</accession>
<protein>
    <recommendedName>
        <fullName evidence="8">Probable membrane transporter protein</fullName>
    </recommendedName>
</protein>
<reference evidence="10" key="1">
    <citation type="submission" date="2022-04" db="EMBL/GenBank/DDBJ databases">
        <title>Whole genome sequence of Sphaerotilus sp. FB-5.</title>
        <authorList>
            <person name="Takeda M."/>
            <person name="Narihara S."/>
            <person name="Akimoto M."/>
            <person name="Akimoto R."/>
            <person name="Nishiyashiki S."/>
            <person name="Murakami T."/>
        </authorList>
    </citation>
    <scope>NUCLEOTIDE SEQUENCE</scope>
    <source>
        <strain evidence="10">FB-5</strain>
    </source>
</reference>
<keyword evidence="7 8" id="KW-0472">Membrane</keyword>
<feature type="transmembrane region" description="Helical" evidence="8">
    <location>
        <begin position="263"/>
        <end position="283"/>
    </location>
</feature>
<sequence length="320" mass="32761">MPVGRLAALVPPMLILALLTWAAPSLAADGAAVAGAPDAQPWWVWPLGLFVVCFLLGIVAVPAGVGGGVLFVPIVGGFFPFHLDFVRGAGLLVALAGALSAGPGLLRAGYANLRLALPLALVASASSIVGALLGLALPARVVNLALGTVILGITALMLTARKSEWPVVDRPDRLSQALAMHGIFRDAASGREVAWQVHRTPLGLVLFLLIGVLAGMFGLGAGWANVPVLNLVMGAPLKVSAATSGFILSLVDSSAAWVYLNRGAVLAVVAVPSVVGMMLGAQIGARLLTVVPAAMVRKMVIGLLLFAGLRALLKGLQIWN</sequence>
<feature type="transmembrane region" description="Helical" evidence="8">
    <location>
        <begin position="201"/>
        <end position="223"/>
    </location>
</feature>
<evidence type="ECO:0000313" key="10">
    <source>
        <dbReference type="EMBL" id="BDI07912.1"/>
    </source>
</evidence>
<keyword evidence="6 8" id="KW-1133">Transmembrane helix</keyword>
<keyword evidence="11" id="KW-1185">Reference proteome</keyword>
<keyword evidence="3" id="KW-0813">Transport</keyword>
<evidence type="ECO:0000313" key="11">
    <source>
        <dbReference type="Proteomes" id="UP001057498"/>
    </source>
</evidence>
<name>A0ABN6PUS6_9BURK</name>
<evidence type="ECO:0000256" key="9">
    <source>
        <dbReference type="SAM" id="SignalP"/>
    </source>
</evidence>
<feature type="transmembrane region" description="Helical" evidence="8">
    <location>
        <begin position="89"/>
        <end position="108"/>
    </location>
</feature>
<feature type="chain" id="PRO_5045627854" description="Probable membrane transporter protein" evidence="9">
    <location>
        <begin position="28"/>
        <end position="320"/>
    </location>
</feature>
<dbReference type="InterPro" id="IPR052017">
    <property type="entry name" value="TSUP"/>
</dbReference>
<dbReference type="InterPro" id="IPR002781">
    <property type="entry name" value="TM_pro_TauE-like"/>
</dbReference>
<dbReference type="PANTHER" id="PTHR30269">
    <property type="entry name" value="TRANSMEMBRANE PROTEIN YFCA"/>
    <property type="match status" value="1"/>
</dbReference>
<feature type="transmembrane region" description="Helical" evidence="8">
    <location>
        <begin position="295"/>
        <end position="313"/>
    </location>
</feature>
<feature type="transmembrane region" description="Helical" evidence="8">
    <location>
        <begin position="229"/>
        <end position="251"/>
    </location>
</feature>
<evidence type="ECO:0000256" key="5">
    <source>
        <dbReference type="ARBA" id="ARBA00022692"/>
    </source>
</evidence>
<dbReference type="EMBL" id="AP025730">
    <property type="protein sequence ID" value="BDI07912.1"/>
    <property type="molecule type" value="Genomic_DNA"/>
</dbReference>
<gene>
    <name evidence="10" type="ORF">CATMQ487_48820</name>
</gene>
<dbReference type="PANTHER" id="PTHR30269:SF23">
    <property type="entry name" value="MEMBRANE TRANSPORTER PROTEIN YDHB-RELATED"/>
    <property type="match status" value="1"/>
</dbReference>
<evidence type="ECO:0000256" key="2">
    <source>
        <dbReference type="ARBA" id="ARBA00009142"/>
    </source>
</evidence>